<dbReference type="InterPro" id="IPR014284">
    <property type="entry name" value="RNA_pol_sigma-70_dom"/>
</dbReference>
<keyword evidence="5" id="KW-0804">Transcription</keyword>
<dbReference type="KEGG" id="gms:SOIL9_20220"/>
<gene>
    <name evidence="6" type="ORF">SOIL9_20220</name>
</gene>
<sequence length="188" mass="21406">MENSAAFPELLAGFRAGDSASINALCERYAPFLRAAVRRQLHPGLRTRFDSLDFVQDVWASFLAIPAERYTFDTPEALLAFLNRMAHNRVVEVFRQRFGTQKDDITRERAVNSEDGSDQIRAPVPTASQLVIADEEWDRLRGRFPEGHRVVLELLRDGHSYEDIARLSGVSLSTVNRIVRRLKDFTDS</sequence>
<keyword evidence="2" id="KW-0805">Transcription regulation</keyword>
<keyword evidence="7" id="KW-1185">Reference proteome</keyword>
<organism evidence="6 7">
    <name type="scientific">Gemmata massiliana</name>
    <dbReference type="NCBI Taxonomy" id="1210884"/>
    <lineage>
        <taxon>Bacteria</taxon>
        <taxon>Pseudomonadati</taxon>
        <taxon>Planctomycetota</taxon>
        <taxon>Planctomycetia</taxon>
        <taxon>Gemmatales</taxon>
        <taxon>Gemmataceae</taxon>
        <taxon>Gemmata</taxon>
    </lineage>
</organism>
<dbReference type="GO" id="GO:0016987">
    <property type="term" value="F:sigma factor activity"/>
    <property type="evidence" value="ECO:0007669"/>
    <property type="project" value="UniProtKB-KW"/>
</dbReference>
<evidence type="ECO:0000256" key="4">
    <source>
        <dbReference type="ARBA" id="ARBA00023125"/>
    </source>
</evidence>
<comment type="similarity">
    <text evidence="1">Belongs to the sigma-70 factor family. ECF subfamily.</text>
</comment>
<dbReference type="NCBIfam" id="TIGR02937">
    <property type="entry name" value="sigma70-ECF"/>
    <property type="match status" value="1"/>
</dbReference>
<dbReference type="Gene3D" id="1.10.1740.10">
    <property type="match status" value="1"/>
</dbReference>
<dbReference type="InterPro" id="IPR013324">
    <property type="entry name" value="RNA_pol_sigma_r3/r4-like"/>
</dbReference>
<dbReference type="PANTHER" id="PTHR43133:SF8">
    <property type="entry name" value="RNA POLYMERASE SIGMA FACTOR HI_1459-RELATED"/>
    <property type="match status" value="1"/>
</dbReference>
<reference evidence="6 7" key="1">
    <citation type="submission" date="2019-05" db="EMBL/GenBank/DDBJ databases">
        <authorList>
            <consortium name="Science for Life Laboratories"/>
        </authorList>
    </citation>
    <scope>NUCLEOTIDE SEQUENCE [LARGE SCALE GENOMIC DNA]</scope>
    <source>
        <strain evidence="6">Soil9</strain>
    </source>
</reference>
<dbReference type="SUPFAM" id="SSF88946">
    <property type="entry name" value="Sigma2 domain of RNA polymerase sigma factors"/>
    <property type="match status" value="1"/>
</dbReference>
<name>A0A6P2D849_9BACT</name>
<dbReference type="RefSeq" id="WP_162670078.1">
    <property type="nucleotide sequence ID" value="NZ_LR593886.1"/>
</dbReference>
<dbReference type="InterPro" id="IPR039425">
    <property type="entry name" value="RNA_pol_sigma-70-like"/>
</dbReference>
<dbReference type="GO" id="GO:0003677">
    <property type="term" value="F:DNA binding"/>
    <property type="evidence" value="ECO:0007669"/>
    <property type="project" value="UniProtKB-KW"/>
</dbReference>
<evidence type="ECO:0000313" key="7">
    <source>
        <dbReference type="Proteomes" id="UP000464178"/>
    </source>
</evidence>
<dbReference type="Proteomes" id="UP000464178">
    <property type="component" value="Chromosome"/>
</dbReference>
<dbReference type="Pfam" id="PF13384">
    <property type="entry name" value="HTH_23"/>
    <property type="match status" value="1"/>
</dbReference>
<dbReference type="SUPFAM" id="SSF88659">
    <property type="entry name" value="Sigma3 and sigma4 domains of RNA polymerase sigma factors"/>
    <property type="match status" value="1"/>
</dbReference>
<evidence type="ECO:0000256" key="2">
    <source>
        <dbReference type="ARBA" id="ARBA00023015"/>
    </source>
</evidence>
<dbReference type="Gene3D" id="1.10.10.10">
    <property type="entry name" value="Winged helix-like DNA-binding domain superfamily/Winged helix DNA-binding domain"/>
    <property type="match status" value="1"/>
</dbReference>
<evidence type="ECO:0000313" key="6">
    <source>
        <dbReference type="EMBL" id="VTR95692.1"/>
    </source>
</evidence>
<keyword evidence="4" id="KW-0238">DNA-binding</keyword>
<proteinExistence type="inferred from homology"/>
<dbReference type="InterPro" id="IPR013325">
    <property type="entry name" value="RNA_pol_sigma_r2"/>
</dbReference>
<dbReference type="GO" id="GO:0006352">
    <property type="term" value="P:DNA-templated transcription initiation"/>
    <property type="evidence" value="ECO:0007669"/>
    <property type="project" value="InterPro"/>
</dbReference>
<dbReference type="PANTHER" id="PTHR43133">
    <property type="entry name" value="RNA POLYMERASE ECF-TYPE SIGMA FACTO"/>
    <property type="match status" value="1"/>
</dbReference>
<evidence type="ECO:0000256" key="3">
    <source>
        <dbReference type="ARBA" id="ARBA00023082"/>
    </source>
</evidence>
<evidence type="ECO:0000256" key="5">
    <source>
        <dbReference type="ARBA" id="ARBA00023163"/>
    </source>
</evidence>
<accession>A0A6P2D849</accession>
<evidence type="ECO:0000256" key="1">
    <source>
        <dbReference type="ARBA" id="ARBA00010641"/>
    </source>
</evidence>
<protein>
    <submittedName>
        <fullName evidence="6">Uncharacterized protein</fullName>
    </submittedName>
</protein>
<dbReference type="AlphaFoldDB" id="A0A6P2D849"/>
<dbReference type="InterPro" id="IPR036388">
    <property type="entry name" value="WH-like_DNA-bd_sf"/>
</dbReference>
<keyword evidence="3" id="KW-0731">Sigma factor</keyword>
<dbReference type="EMBL" id="LR593886">
    <property type="protein sequence ID" value="VTR95692.1"/>
    <property type="molecule type" value="Genomic_DNA"/>
</dbReference>